<reference evidence="2" key="1">
    <citation type="submission" date="2016-09" db="EMBL/GenBank/DDBJ databases">
        <authorList>
            <person name="Guldener U."/>
        </authorList>
    </citation>
    <scope>NUCLEOTIDE SEQUENCE [LARGE SCALE GENOMIC DNA]</scope>
    <source>
        <strain evidence="2">V64-1</strain>
    </source>
</reference>
<evidence type="ECO:0000313" key="2">
    <source>
        <dbReference type="Proteomes" id="UP000219369"/>
    </source>
</evidence>
<evidence type="ECO:0000313" key="1">
    <source>
        <dbReference type="EMBL" id="SCO86573.1"/>
    </source>
</evidence>
<protein>
    <submittedName>
        <fullName evidence="1">Uncharacterized protein</fullName>
    </submittedName>
</protein>
<dbReference type="AlphaFoldDB" id="A0A2H3TCX5"/>
<name>A0A2H3TCX5_FUSOX</name>
<gene>
    <name evidence="1" type="ORF">FRV6_10700</name>
</gene>
<accession>A0A2H3TCX5</accession>
<dbReference type="Proteomes" id="UP000219369">
    <property type="component" value="Unassembled WGS sequence"/>
</dbReference>
<organism evidence="1 2">
    <name type="scientific">Fusarium oxysporum</name>
    <name type="common">Fusarium vascular wilt</name>
    <dbReference type="NCBI Taxonomy" id="5507"/>
    <lineage>
        <taxon>Eukaryota</taxon>
        <taxon>Fungi</taxon>
        <taxon>Dikarya</taxon>
        <taxon>Ascomycota</taxon>
        <taxon>Pezizomycotina</taxon>
        <taxon>Sordariomycetes</taxon>
        <taxon>Hypocreomycetidae</taxon>
        <taxon>Hypocreales</taxon>
        <taxon>Nectriaceae</taxon>
        <taxon>Fusarium</taxon>
        <taxon>Fusarium oxysporum species complex</taxon>
    </lineage>
</organism>
<dbReference type="EMBL" id="FMJY01000006">
    <property type="protein sequence ID" value="SCO86573.1"/>
    <property type="molecule type" value="Genomic_DNA"/>
</dbReference>
<sequence>MTRITNGSGKLHSFKLCGYGHHVTWTALGLPHGLQSAVHFEVFSRVQLGYVLPVDQGAWASSI</sequence>
<proteinExistence type="predicted"/>